<name>A0A1I7Z1D4_9BILA</name>
<accession>A0A1I7Z1D4</accession>
<evidence type="ECO:0000313" key="1">
    <source>
        <dbReference type="Proteomes" id="UP000095287"/>
    </source>
</evidence>
<protein>
    <submittedName>
        <fullName evidence="2">Uncharacterized protein</fullName>
    </submittedName>
</protein>
<dbReference type="Proteomes" id="UP000095287">
    <property type="component" value="Unplaced"/>
</dbReference>
<proteinExistence type="predicted"/>
<dbReference type="AlphaFoldDB" id="A0A1I7Z1D4"/>
<sequence>MDTYLWKECCITSVGKNGEMNTALPPIQKMKLHTLCVHLMQIGNLNIGPESVNRAKAFRYAQHRHSA</sequence>
<dbReference type="WBParaSite" id="L893_g21932.t1">
    <property type="protein sequence ID" value="L893_g21932.t1"/>
    <property type="gene ID" value="L893_g21932"/>
</dbReference>
<evidence type="ECO:0000313" key="2">
    <source>
        <dbReference type="WBParaSite" id="L893_g21932.t1"/>
    </source>
</evidence>
<organism evidence="1 2">
    <name type="scientific">Steinernema glaseri</name>
    <dbReference type="NCBI Taxonomy" id="37863"/>
    <lineage>
        <taxon>Eukaryota</taxon>
        <taxon>Metazoa</taxon>
        <taxon>Ecdysozoa</taxon>
        <taxon>Nematoda</taxon>
        <taxon>Chromadorea</taxon>
        <taxon>Rhabditida</taxon>
        <taxon>Tylenchina</taxon>
        <taxon>Panagrolaimomorpha</taxon>
        <taxon>Strongyloidoidea</taxon>
        <taxon>Steinernematidae</taxon>
        <taxon>Steinernema</taxon>
    </lineage>
</organism>
<keyword evidence="1" id="KW-1185">Reference proteome</keyword>
<reference evidence="2" key="1">
    <citation type="submission" date="2016-11" db="UniProtKB">
        <authorList>
            <consortium name="WormBaseParasite"/>
        </authorList>
    </citation>
    <scope>IDENTIFICATION</scope>
</reference>